<dbReference type="HOGENOM" id="CLU_1688349_0_0_1"/>
<evidence type="ECO:0000259" key="4">
    <source>
        <dbReference type="Pfam" id="PF02135"/>
    </source>
</evidence>
<proteinExistence type="predicted"/>
<keyword evidence="1" id="KW-0479">Metal-binding</keyword>
<keyword evidence="3" id="KW-0862">Zinc</keyword>
<evidence type="ECO:0000313" key="5">
    <source>
        <dbReference type="EMBL" id="EFO84377.1"/>
    </source>
</evidence>
<keyword evidence="2" id="KW-0863">Zinc-finger</keyword>
<organism evidence="6">
    <name type="scientific">Caenorhabditis remanei</name>
    <name type="common">Caenorhabditis vulgaris</name>
    <dbReference type="NCBI Taxonomy" id="31234"/>
    <lineage>
        <taxon>Eukaryota</taxon>
        <taxon>Metazoa</taxon>
        <taxon>Ecdysozoa</taxon>
        <taxon>Nematoda</taxon>
        <taxon>Chromadorea</taxon>
        <taxon>Rhabditida</taxon>
        <taxon>Rhabditina</taxon>
        <taxon>Rhabditomorpha</taxon>
        <taxon>Rhabditoidea</taxon>
        <taxon>Rhabditidae</taxon>
        <taxon>Peloderinae</taxon>
        <taxon>Caenorhabditis</taxon>
    </lineage>
</organism>
<evidence type="ECO:0000256" key="3">
    <source>
        <dbReference type="ARBA" id="ARBA00022833"/>
    </source>
</evidence>
<dbReference type="OMA" id="CCRGFCF"/>
<dbReference type="EMBL" id="DS268516">
    <property type="protein sequence ID" value="EFO84377.1"/>
    <property type="molecule type" value="Genomic_DNA"/>
</dbReference>
<accession>E3N313</accession>
<dbReference type="Pfam" id="PF02135">
    <property type="entry name" value="zf-TAZ"/>
    <property type="match status" value="1"/>
</dbReference>
<dbReference type="AlphaFoldDB" id="E3N313"/>
<dbReference type="OrthoDB" id="5846160at2759"/>
<dbReference type="Proteomes" id="UP000008281">
    <property type="component" value="Unassembled WGS sequence"/>
</dbReference>
<gene>
    <name evidence="5" type="ORF">CRE_19899</name>
</gene>
<feature type="domain" description="TAZ-type" evidence="4">
    <location>
        <begin position="60"/>
        <end position="124"/>
    </location>
</feature>
<protein>
    <recommendedName>
        <fullName evidence="4">TAZ-type domain-containing protein</fullName>
    </recommendedName>
</protein>
<dbReference type="FunCoup" id="E3N313">
    <property type="interactions" value="1080"/>
</dbReference>
<name>E3N313_CAERE</name>
<evidence type="ECO:0000256" key="1">
    <source>
        <dbReference type="ARBA" id="ARBA00022723"/>
    </source>
</evidence>
<evidence type="ECO:0000313" key="6">
    <source>
        <dbReference type="Proteomes" id="UP000008281"/>
    </source>
</evidence>
<dbReference type="InterPro" id="IPR000197">
    <property type="entry name" value="Znf_TAZ"/>
</dbReference>
<evidence type="ECO:0000256" key="2">
    <source>
        <dbReference type="ARBA" id="ARBA00022771"/>
    </source>
</evidence>
<dbReference type="InterPro" id="IPR035898">
    <property type="entry name" value="TAZ_dom_sf"/>
</dbReference>
<reference evidence="5" key="1">
    <citation type="submission" date="2007-07" db="EMBL/GenBank/DDBJ databases">
        <title>PCAP assembly of the Caenorhabditis remanei genome.</title>
        <authorList>
            <consortium name="The Caenorhabditis remanei Sequencing Consortium"/>
            <person name="Wilson R.K."/>
        </authorList>
    </citation>
    <scope>NUCLEOTIDE SEQUENCE [LARGE SCALE GENOMIC DNA]</scope>
    <source>
        <strain evidence="5">PB4641</strain>
    </source>
</reference>
<sequence length="156" mass="17546">MSAPPTETPEKEQLKTYCKTTATYINKLDLTETMSREQMLGEGMTTQVSPYSYRVGSLALAMDHAAFCTNRRCCRGFCFSLKGILKHYADCYHLGCLECHRFNPVVFEHVLFCEDNRNCRIPGCLSIARATGRIMETASELLQVFVGFEGEKLGHG</sequence>
<dbReference type="SUPFAM" id="SSF57933">
    <property type="entry name" value="TAZ domain"/>
    <property type="match status" value="1"/>
</dbReference>
<dbReference type="eggNOG" id="ENOG502TIGG">
    <property type="taxonomic scope" value="Eukaryota"/>
</dbReference>
<dbReference type="GO" id="GO:0008270">
    <property type="term" value="F:zinc ion binding"/>
    <property type="evidence" value="ECO:0007669"/>
    <property type="project" value="UniProtKB-KW"/>
</dbReference>
<keyword evidence="6" id="KW-1185">Reference proteome</keyword>
<dbReference type="Gene3D" id="1.20.1020.10">
    <property type="entry name" value="TAZ domain"/>
    <property type="match status" value="1"/>
</dbReference>
<dbReference type="InParanoid" id="E3N313"/>